<accession>A0A6G0Z9N7</accession>
<evidence type="ECO:0000313" key="2">
    <source>
        <dbReference type="EMBL" id="KAF0767475.1"/>
    </source>
</evidence>
<name>A0A6G0Z9N7_APHCR</name>
<organism evidence="2 3">
    <name type="scientific">Aphis craccivora</name>
    <name type="common">Cowpea aphid</name>
    <dbReference type="NCBI Taxonomy" id="307492"/>
    <lineage>
        <taxon>Eukaryota</taxon>
        <taxon>Metazoa</taxon>
        <taxon>Ecdysozoa</taxon>
        <taxon>Arthropoda</taxon>
        <taxon>Hexapoda</taxon>
        <taxon>Insecta</taxon>
        <taxon>Pterygota</taxon>
        <taxon>Neoptera</taxon>
        <taxon>Paraneoptera</taxon>
        <taxon>Hemiptera</taxon>
        <taxon>Sternorrhyncha</taxon>
        <taxon>Aphidomorpha</taxon>
        <taxon>Aphidoidea</taxon>
        <taxon>Aphididae</taxon>
        <taxon>Aphidini</taxon>
        <taxon>Aphis</taxon>
        <taxon>Aphis</taxon>
    </lineage>
</organism>
<evidence type="ECO:0000313" key="3">
    <source>
        <dbReference type="Proteomes" id="UP000478052"/>
    </source>
</evidence>
<dbReference type="PROSITE" id="PS50878">
    <property type="entry name" value="RT_POL"/>
    <property type="match status" value="1"/>
</dbReference>
<dbReference type="OrthoDB" id="6612143at2759"/>
<evidence type="ECO:0000259" key="1">
    <source>
        <dbReference type="PROSITE" id="PS50878"/>
    </source>
</evidence>
<protein>
    <recommendedName>
        <fullName evidence="1">Reverse transcriptase domain-containing protein</fullName>
    </recommendedName>
</protein>
<dbReference type="EMBL" id="VUJU01000961">
    <property type="protein sequence ID" value="KAF0767475.1"/>
    <property type="molecule type" value="Genomic_DNA"/>
</dbReference>
<proteinExistence type="predicted"/>
<dbReference type="InterPro" id="IPR000477">
    <property type="entry name" value="RT_dom"/>
</dbReference>
<reference evidence="2 3" key="1">
    <citation type="submission" date="2019-08" db="EMBL/GenBank/DDBJ databases">
        <title>Whole genome of Aphis craccivora.</title>
        <authorList>
            <person name="Voronova N.V."/>
            <person name="Shulinski R.S."/>
            <person name="Bandarenka Y.V."/>
            <person name="Zhorov D.G."/>
            <person name="Warner D."/>
        </authorList>
    </citation>
    <scope>NUCLEOTIDE SEQUENCE [LARGE SCALE GENOMIC DNA]</scope>
    <source>
        <strain evidence="2">180601</strain>
        <tissue evidence="2">Whole Body</tissue>
    </source>
</reference>
<feature type="domain" description="Reverse transcriptase" evidence="1">
    <location>
        <begin position="1"/>
        <end position="114"/>
    </location>
</feature>
<keyword evidence="3" id="KW-1185">Reference proteome</keyword>
<comment type="caution">
    <text evidence="2">The sequence shown here is derived from an EMBL/GenBank/DDBJ whole genome shotgun (WGS) entry which is preliminary data.</text>
</comment>
<gene>
    <name evidence="2" type="ORF">FWK35_00011148</name>
</gene>
<dbReference type="AlphaFoldDB" id="A0A6G0Z9N7"/>
<sequence>MLDTQTRFRLNKVRLGKIRLAKLLVLGPLLWNMMYDDLLRVQIGGNQQSMSSSTLVAFVDDVAVITTGHTTRILQDVTNNALTAIADWMDTAELSLSVDKTETVILTNKRGYAMPEFRIRDTSIQIKD</sequence>
<dbReference type="Proteomes" id="UP000478052">
    <property type="component" value="Unassembled WGS sequence"/>
</dbReference>
<dbReference type="Pfam" id="PF00078">
    <property type="entry name" value="RVT_1"/>
    <property type="match status" value="1"/>
</dbReference>